<dbReference type="RefSeq" id="WP_117325839.1">
    <property type="nucleotide sequence ID" value="NZ_QVTE01000015.1"/>
</dbReference>
<keyword evidence="2" id="KW-0812">Transmembrane</keyword>
<dbReference type="OrthoDB" id="9813604at2"/>
<dbReference type="InterPro" id="IPR000620">
    <property type="entry name" value="EamA_dom"/>
</dbReference>
<evidence type="ECO:0000256" key="2">
    <source>
        <dbReference type="SAM" id="Phobius"/>
    </source>
</evidence>
<evidence type="ECO:0000259" key="3">
    <source>
        <dbReference type="Pfam" id="PF00892"/>
    </source>
</evidence>
<comment type="similarity">
    <text evidence="1">Belongs to the EamA transporter family.</text>
</comment>
<keyword evidence="2" id="KW-1133">Transmembrane helix</keyword>
<evidence type="ECO:0000313" key="5">
    <source>
        <dbReference type="Proteomes" id="UP000264541"/>
    </source>
</evidence>
<dbReference type="Proteomes" id="UP000264541">
    <property type="component" value="Unassembled WGS sequence"/>
</dbReference>
<keyword evidence="5" id="KW-1185">Reference proteome</keyword>
<evidence type="ECO:0000256" key="1">
    <source>
        <dbReference type="ARBA" id="ARBA00007362"/>
    </source>
</evidence>
<name>A0A372LRP4_9BACI</name>
<accession>A0A372LRP4</accession>
<sequence>MKNGILLAVLSSLVFSIMNALVKAVSLNIPSAEVMFFRSIIGTAMIYFLMVKSQVAFSKKGIPMLLVRGLLGALYLFAFHMKIVKYQITLGIKS</sequence>
<proteinExistence type="inferred from homology"/>
<comment type="caution">
    <text evidence="4">The sequence shown here is derived from an EMBL/GenBank/DDBJ whole genome shotgun (WGS) entry which is preliminary data.</text>
</comment>
<keyword evidence="2" id="KW-0472">Membrane</keyword>
<feature type="transmembrane region" description="Helical" evidence="2">
    <location>
        <begin position="62"/>
        <end position="81"/>
    </location>
</feature>
<dbReference type="GO" id="GO:0016020">
    <property type="term" value="C:membrane"/>
    <property type="evidence" value="ECO:0007669"/>
    <property type="project" value="InterPro"/>
</dbReference>
<feature type="domain" description="EamA" evidence="3">
    <location>
        <begin position="3"/>
        <end position="85"/>
    </location>
</feature>
<protein>
    <recommendedName>
        <fullName evidence="3">EamA domain-containing protein</fullName>
    </recommendedName>
</protein>
<evidence type="ECO:0000313" key="4">
    <source>
        <dbReference type="EMBL" id="RFU70587.1"/>
    </source>
</evidence>
<organism evidence="4 5">
    <name type="scientific">Peribacillus saganii</name>
    <dbReference type="NCBI Taxonomy" id="2303992"/>
    <lineage>
        <taxon>Bacteria</taxon>
        <taxon>Bacillati</taxon>
        <taxon>Bacillota</taxon>
        <taxon>Bacilli</taxon>
        <taxon>Bacillales</taxon>
        <taxon>Bacillaceae</taxon>
        <taxon>Peribacillus</taxon>
    </lineage>
</organism>
<dbReference type="AlphaFoldDB" id="A0A372LRP4"/>
<feature type="transmembrane region" description="Helical" evidence="2">
    <location>
        <begin position="34"/>
        <end position="50"/>
    </location>
</feature>
<dbReference type="EMBL" id="QVTE01000015">
    <property type="protein sequence ID" value="RFU70587.1"/>
    <property type="molecule type" value="Genomic_DNA"/>
</dbReference>
<gene>
    <name evidence="4" type="ORF">D0469_06585</name>
</gene>
<dbReference type="Pfam" id="PF00892">
    <property type="entry name" value="EamA"/>
    <property type="match status" value="1"/>
</dbReference>
<reference evidence="4 5" key="1">
    <citation type="submission" date="2018-08" db="EMBL/GenBank/DDBJ databases">
        <title>Bacillus chawlae sp. nov., Bacillus glennii sp. nov., and Bacillus saganii sp. nov. Isolated from the Vehicle Assembly Building at Kennedy Space Center where the Viking Spacecraft were Assembled.</title>
        <authorList>
            <person name="Seuylemezian A."/>
            <person name="Vaishampayan P."/>
        </authorList>
    </citation>
    <scope>NUCLEOTIDE SEQUENCE [LARGE SCALE GENOMIC DNA]</scope>
    <source>
        <strain evidence="4 5">V47-23a</strain>
    </source>
</reference>